<evidence type="ECO:0000256" key="8">
    <source>
        <dbReference type="PIRSR" id="PIRSR000105-2"/>
    </source>
</evidence>
<evidence type="ECO:0000256" key="7">
    <source>
        <dbReference type="PIRSR" id="PIRSR000105-1"/>
    </source>
</evidence>
<feature type="binding site" evidence="8">
    <location>
        <position position="278"/>
    </location>
    <ligand>
        <name>NAD(+)</name>
        <dbReference type="ChEBI" id="CHEBI:57540"/>
    </ligand>
</feature>
<evidence type="ECO:0000256" key="4">
    <source>
        <dbReference type="ARBA" id="ARBA00023027"/>
    </source>
</evidence>
<evidence type="ECO:0000259" key="10">
    <source>
        <dbReference type="Pfam" id="PF02737"/>
    </source>
</evidence>
<dbReference type="NCBIfam" id="NF006143">
    <property type="entry name" value="PRK08293.1"/>
    <property type="match status" value="1"/>
</dbReference>
<proteinExistence type="predicted"/>
<evidence type="ECO:0000256" key="6">
    <source>
        <dbReference type="ARBA" id="ARBA00049556"/>
    </source>
</evidence>
<evidence type="ECO:0000256" key="5">
    <source>
        <dbReference type="ARBA" id="ARBA00023098"/>
    </source>
</evidence>
<dbReference type="Gene3D" id="3.40.50.720">
    <property type="entry name" value="NAD(P)-binding Rossmann-like Domain"/>
    <property type="match status" value="1"/>
</dbReference>
<feature type="binding site" evidence="8">
    <location>
        <position position="144"/>
    </location>
    <ligand>
        <name>NAD(+)</name>
        <dbReference type="ChEBI" id="CHEBI:57540"/>
    </ligand>
</feature>
<keyword evidence="3" id="KW-0560">Oxidoreductase</keyword>
<dbReference type="InterPro" id="IPR052242">
    <property type="entry name" value="Mito_3-hydroxyacyl-CoA_DH"/>
</dbReference>
<evidence type="ECO:0000259" key="9">
    <source>
        <dbReference type="Pfam" id="PF00725"/>
    </source>
</evidence>
<dbReference type="SUPFAM" id="SSF48179">
    <property type="entry name" value="6-phosphogluconate dehydrogenase C-terminal domain-like"/>
    <property type="match status" value="1"/>
</dbReference>
<sequence>MEINNVMVAGAGVLGAQIAWQVAFNGFNVVVYDAFEKGLEGGKEFHKKFAKLFEEKKGATKEQIDSTLSRLSYTTNLEEAVKNADLVSESIPEVSEIKKTFYSNLSKVAPEKTIFTTNSSTMLPSMFANETKRPEKFLALHFANPVWDANIGEVMMHDKTDKKYFDIVLNFAKDIGMIPIPIYKEQPGYVLNSLLVPLLKAARTLIFKGISDPQSVDKTWMISTGAKIGPFGIIDMVGMDTVYNIALRNGTIGNDTESLKMAEYCKKNYIDKGKKGIKTGEGFYKYPNPAYQDPNFLINN</sequence>
<dbReference type="FunCoup" id="A0A7G1G3K8">
    <property type="interactions" value="184"/>
</dbReference>
<name>A0A7G1G3K8_9BACT</name>
<organism evidence="11 12">
    <name type="scientific">Tepiditoga spiralis</name>
    <dbReference type="NCBI Taxonomy" id="2108365"/>
    <lineage>
        <taxon>Bacteria</taxon>
        <taxon>Thermotogati</taxon>
        <taxon>Thermotogota</taxon>
        <taxon>Thermotogae</taxon>
        <taxon>Petrotogales</taxon>
        <taxon>Petrotogaceae</taxon>
        <taxon>Tepiditoga</taxon>
    </lineage>
</organism>
<evidence type="ECO:0000256" key="3">
    <source>
        <dbReference type="ARBA" id="ARBA00023002"/>
    </source>
</evidence>
<dbReference type="GO" id="GO:0006635">
    <property type="term" value="P:fatty acid beta-oxidation"/>
    <property type="evidence" value="ECO:0007669"/>
    <property type="project" value="TreeGrafter"/>
</dbReference>
<dbReference type="Pfam" id="PF00725">
    <property type="entry name" value="3HCDH"/>
    <property type="match status" value="1"/>
</dbReference>
<feature type="binding site" evidence="8">
    <location>
        <begin position="10"/>
        <end position="15"/>
    </location>
    <ligand>
        <name>NAD(+)</name>
        <dbReference type="ChEBI" id="CHEBI:57540"/>
    </ligand>
</feature>
<dbReference type="SUPFAM" id="SSF51735">
    <property type="entry name" value="NAD(P)-binding Rossmann-fold domains"/>
    <property type="match status" value="1"/>
</dbReference>
<dbReference type="PANTHER" id="PTHR43561:SF3">
    <property type="entry name" value="HYDROXYACYL-COENZYME A DEHYDROGENASE, MITOCHONDRIAL"/>
    <property type="match status" value="1"/>
</dbReference>
<dbReference type="RefSeq" id="WP_190613319.1">
    <property type="nucleotide sequence ID" value="NZ_AP018712.1"/>
</dbReference>
<keyword evidence="12" id="KW-1185">Reference proteome</keyword>
<dbReference type="GO" id="GO:0070403">
    <property type="term" value="F:NAD+ binding"/>
    <property type="evidence" value="ECO:0007669"/>
    <property type="project" value="InterPro"/>
</dbReference>
<reference evidence="11 12" key="1">
    <citation type="submission" date="2018-06" db="EMBL/GenBank/DDBJ databases">
        <title>Genome sequencing of Oceanotoga sp. sy52.</title>
        <authorList>
            <person name="Mori K."/>
        </authorList>
    </citation>
    <scope>NUCLEOTIDE SEQUENCE [LARGE SCALE GENOMIC DNA]</scope>
    <source>
        <strain evidence="12">sy52</strain>
    </source>
</reference>
<dbReference type="PIRSF" id="PIRSF000105">
    <property type="entry name" value="HCDH"/>
    <property type="match status" value="1"/>
</dbReference>
<comment type="pathway">
    <text evidence="1">Lipid metabolism; fatty acid beta-oxidation.</text>
</comment>
<keyword evidence="5" id="KW-0443">Lipid metabolism</keyword>
<dbReference type="InterPro" id="IPR008927">
    <property type="entry name" value="6-PGluconate_DH-like_C_sf"/>
</dbReference>
<gene>
    <name evidence="11" type="ORF">OSSY52_11590</name>
</gene>
<feature type="binding site" evidence="8">
    <location>
        <position position="120"/>
    </location>
    <ligand>
        <name>NAD(+)</name>
        <dbReference type="ChEBI" id="CHEBI:57540"/>
    </ligand>
</feature>
<feature type="domain" description="3-hydroxyacyl-CoA dehydrogenase NAD binding" evidence="10">
    <location>
        <begin position="5"/>
        <end position="184"/>
    </location>
</feature>
<keyword evidence="2" id="KW-0276">Fatty acid metabolism</keyword>
<feature type="binding site" evidence="8">
    <location>
        <position position="33"/>
    </location>
    <ligand>
        <name>NAD(+)</name>
        <dbReference type="ChEBI" id="CHEBI:57540"/>
    </ligand>
</feature>
<keyword evidence="4 8" id="KW-0520">NAD</keyword>
<feature type="binding site" evidence="8">
    <location>
        <position position="98"/>
    </location>
    <ligand>
        <name>NAD(+)</name>
        <dbReference type="ChEBI" id="CHEBI:57540"/>
    </ligand>
</feature>
<dbReference type="InterPro" id="IPR036291">
    <property type="entry name" value="NAD(P)-bd_dom_sf"/>
</dbReference>
<dbReference type="Gene3D" id="1.10.1040.10">
    <property type="entry name" value="N-(1-d-carboxylethyl)-l-norvaline Dehydrogenase, domain 2"/>
    <property type="match status" value="1"/>
</dbReference>
<protein>
    <submittedName>
        <fullName evidence="11">3-hydroxybutyryl-CoA dehydrogenase</fullName>
    </submittedName>
</protein>
<accession>A0A7G1G3K8</accession>
<dbReference type="GO" id="GO:0003857">
    <property type="term" value="F:(3S)-3-hydroxyacyl-CoA dehydrogenase (NAD+) activity"/>
    <property type="evidence" value="ECO:0007669"/>
    <property type="project" value="UniProtKB-EC"/>
</dbReference>
<evidence type="ECO:0000256" key="1">
    <source>
        <dbReference type="ARBA" id="ARBA00005005"/>
    </source>
</evidence>
<feature type="binding site" evidence="8">
    <location>
        <position position="93"/>
    </location>
    <ligand>
        <name>NAD(+)</name>
        <dbReference type="ChEBI" id="CHEBI:57540"/>
    </ligand>
</feature>
<dbReference type="AlphaFoldDB" id="A0A7G1G3K8"/>
<evidence type="ECO:0000313" key="11">
    <source>
        <dbReference type="EMBL" id="BBE31018.1"/>
    </source>
</evidence>
<dbReference type="KEGG" id="ocy:OSSY52_11590"/>
<dbReference type="PANTHER" id="PTHR43561">
    <property type="match status" value="1"/>
</dbReference>
<feature type="site" description="Important for catalytic activity" evidence="7">
    <location>
        <position position="141"/>
    </location>
</feature>
<feature type="domain" description="3-hydroxyacyl-CoA dehydrogenase C-terminal" evidence="9">
    <location>
        <begin position="188"/>
        <end position="286"/>
    </location>
</feature>
<evidence type="ECO:0000313" key="12">
    <source>
        <dbReference type="Proteomes" id="UP000516361"/>
    </source>
</evidence>
<comment type="catalytic activity">
    <reaction evidence="6">
        <text>a (3S)-3-hydroxyacyl-CoA + NAD(+) = a 3-oxoacyl-CoA + NADH + H(+)</text>
        <dbReference type="Rhea" id="RHEA:22432"/>
        <dbReference type="ChEBI" id="CHEBI:15378"/>
        <dbReference type="ChEBI" id="CHEBI:57318"/>
        <dbReference type="ChEBI" id="CHEBI:57540"/>
        <dbReference type="ChEBI" id="CHEBI:57945"/>
        <dbReference type="ChEBI" id="CHEBI:90726"/>
        <dbReference type="EC" id="1.1.1.35"/>
    </reaction>
</comment>
<dbReference type="InterPro" id="IPR006176">
    <property type="entry name" value="3-OHacyl-CoA_DH_NAD-bd"/>
</dbReference>
<dbReference type="Proteomes" id="UP000516361">
    <property type="component" value="Chromosome"/>
</dbReference>
<evidence type="ECO:0000256" key="2">
    <source>
        <dbReference type="ARBA" id="ARBA00022832"/>
    </source>
</evidence>
<dbReference type="InterPro" id="IPR022694">
    <property type="entry name" value="3-OHacyl-CoA_DH"/>
</dbReference>
<dbReference type="Pfam" id="PF02737">
    <property type="entry name" value="3HCDH_N"/>
    <property type="match status" value="1"/>
</dbReference>
<dbReference type="InParanoid" id="A0A7G1G3K8"/>
<dbReference type="InterPro" id="IPR013328">
    <property type="entry name" value="6PGD_dom2"/>
</dbReference>
<dbReference type="InterPro" id="IPR006108">
    <property type="entry name" value="3HC_DH_C"/>
</dbReference>
<dbReference type="EMBL" id="AP018712">
    <property type="protein sequence ID" value="BBE31018.1"/>
    <property type="molecule type" value="Genomic_DNA"/>
</dbReference>